<feature type="compositionally biased region" description="Polar residues" evidence="1">
    <location>
        <begin position="277"/>
        <end position="286"/>
    </location>
</feature>
<feature type="compositionally biased region" description="Low complexity" evidence="1">
    <location>
        <begin position="576"/>
        <end position="592"/>
    </location>
</feature>
<keyword evidence="2" id="KW-0732">Signal</keyword>
<dbReference type="EMBL" id="JAJHZM010000011">
    <property type="protein sequence ID" value="MDC4181951.1"/>
    <property type="molecule type" value="Genomic_DNA"/>
</dbReference>
<feature type="compositionally biased region" description="Polar residues" evidence="1">
    <location>
        <begin position="593"/>
        <end position="627"/>
    </location>
</feature>
<keyword evidence="5" id="KW-1185">Reference proteome</keyword>
<protein>
    <recommendedName>
        <fullName evidence="3">DUF31 domain-containing protein</fullName>
    </recommendedName>
</protein>
<dbReference type="Pfam" id="PF01732">
    <property type="entry name" value="Mycop_pep_DUF31"/>
    <property type="match status" value="1"/>
</dbReference>
<feature type="chain" id="PRO_5046507914" description="DUF31 domain-containing protein" evidence="2">
    <location>
        <begin position="29"/>
        <end position="723"/>
    </location>
</feature>
<feature type="compositionally biased region" description="Low complexity" evidence="1">
    <location>
        <begin position="543"/>
        <end position="562"/>
    </location>
</feature>
<reference evidence="4" key="1">
    <citation type="submission" date="2021-11" db="EMBL/GenBank/DDBJ databases">
        <title>Description of Mycoplasma bradburyaesp. nov.from sea birds: a tribute to a great mycoplasmologist.</title>
        <authorList>
            <person name="Ramirez A.S."/>
            <person name="Poveda C."/>
            <person name="Suarez-Perez A."/>
            <person name="Rosales R.S."/>
            <person name="Dijkman R."/>
            <person name="Feberwee A."/>
            <person name="Spergser J."/>
            <person name="Szostak M.P."/>
            <person name="Ressel L."/>
            <person name="Calabuig P."/>
            <person name="Catania S."/>
            <person name="Gobbo F."/>
            <person name="Timofte D."/>
            <person name="Poveda J.B."/>
        </authorList>
    </citation>
    <scope>NUCLEOTIDE SEQUENCE [LARGE SCALE GENOMIC DNA]</scope>
    <source>
        <strain evidence="4">T158</strain>
    </source>
</reference>
<feature type="compositionally biased region" description="Polar residues" evidence="1">
    <location>
        <begin position="642"/>
        <end position="653"/>
    </location>
</feature>
<evidence type="ECO:0000259" key="3">
    <source>
        <dbReference type="Pfam" id="PF01732"/>
    </source>
</evidence>
<gene>
    <name evidence="4" type="ORF">LNO68_01960</name>
</gene>
<sequence length="723" mass="79765">MAFNKKIIKWPFLLAGLTALSTTVSSCALFDIFNDVYGSGSVNDKTTNKNLSATLPVGDYKKIYDITFSLEFNNSGGYNPSRQKSSPETTGVERSRAYRVFGTGWLFDWQSNPVDENDPNAKWTGYFATNLHVAEALLNPNDNKHYRPSWYGNRQPLSGVDQTLYFNLGKWDEDLAVKNKHDAKTLTYAPLSSLPKTVYTATEFYKESPDWISTIKEETPGIREYIDFAVISITLNLSWEKSADGRKIYKYNDERKLYERWIVKAMDTAKKIWKGNSDFSQPASPNRRNDELTNESVETPEGNYSTGFFDRNDYTSVNSDLSKLNVYLGGYPYYSSWSSTPQYTKYSVDLSNGRKFPVSSDPKGSPGWTINASNTNDISGKNIAIHSDLSVAGGIRGGIYNADIAKNFQLVYRNIKYKQYGYGYIIKDSNLSAGSSGSLALTSNNKALGIYFGTVSVDQNTEANFGLVASLYNPRNITVSVQTKPTQFENDTIRPYDLIYGNEYMKSDYGSYISSVKTLKLPTTRLLAKMVDGNYESDQDTPNNDNDNAANELNSNNLSANDTDAWRNTASKNPDSVKQNQPNNQPVNSKPSIDNNPSRTPDRTNNSNQNPPRTTRPVSGMNGNDKQTSPKPVPSKPNSKPTNEPSSQPNGGSNKPAPEVPSGLPTGSFPGLLNNLPNGIPPGTFPAGVENLNPTDIAALLGLLAGNGKSGSSLSDLSNFFKR</sequence>
<dbReference type="Proteomes" id="UP001220940">
    <property type="component" value="Unassembled WGS sequence"/>
</dbReference>
<dbReference type="InterPro" id="IPR022381">
    <property type="entry name" value="Uncharacterised_MG067"/>
</dbReference>
<feature type="compositionally biased region" description="Polar residues" evidence="1">
    <location>
        <begin position="294"/>
        <end position="304"/>
    </location>
</feature>
<feature type="signal peptide" evidence="2">
    <location>
        <begin position="1"/>
        <end position="28"/>
    </location>
</feature>
<evidence type="ECO:0000313" key="5">
    <source>
        <dbReference type="Proteomes" id="UP001220940"/>
    </source>
</evidence>
<evidence type="ECO:0000313" key="4">
    <source>
        <dbReference type="EMBL" id="MDC4181951.1"/>
    </source>
</evidence>
<dbReference type="PRINTS" id="PR00840">
    <property type="entry name" value="Y06768FAMILY"/>
</dbReference>
<feature type="region of interest" description="Disordered" evidence="1">
    <location>
        <begin position="277"/>
        <end position="304"/>
    </location>
</feature>
<name>A0ABT5GBR3_9MOLU</name>
<accession>A0ABT5GBR3</accession>
<dbReference type="RefSeq" id="WP_255034913.1">
    <property type="nucleotide sequence ID" value="NZ_CP101414.1"/>
</dbReference>
<proteinExistence type="predicted"/>
<dbReference type="InterPro" id="IPR022382">
    <property type="entry name" value="Mycoplasma_peptidase_DUF31"/>
</dbReference>
<dbReference type="NCBIfam" id="NF045841">
    <property type="entry name" value="Ig_SerProt_MIP"/>
    <property type="match status" value="1"/>
</dbReference>
<organism evidence="4 5">
    <name type="scientific">Mycoplasma bradburyae</name>
    <dbReference type="NCBI Taxonomy" id="2963128"/>
    <lineage>
        <taxon>Bacteria</taxon>
        <taxon>Bacillati</taxon>
        <taxon>Mycoplasmatota</taxon>
        <taxon>Mollicutes</taxon>
        <taxon>Mycoplasmataceae</taxon>
        <taxon>Mycoplasma</taxon>
    </lineage>
</organism>
<feature type="region of interest" description="Disordered" evidence="1">
    <location>
        <begin position="534"/>
        <end position="678"/>
    </location>
</feature>
<dbReference type="PROSITE" id="PS51257">
    <property type="entry name" value="PROKAR_LIPOPROTEIN"/>
    <property type="match status" value="1"/>
</dbReference>
<feature type="domain" description="DUF31" evidence="3">
    <location>
        <begin position="60"/>
        <end position="453"/>
    </location>
</feature>
<comment type="caution">
    <text evidence="4">The sequence shown here is derived from an EMBL/GenBank/DDBJ whole genome shotgun (WGS) entry which is preliminary data.</text>
</comment>
<evidence type="ECO:0000256" key="2">
    <source>
        <dbReference type="SAM" id="SignalP"/>
    </source>
</evidence>
<evidence type="ECO:0000256" key="1">
    <source>
        <dbReference type="SAM" id="MobiDB-lite"/>
    </source>
</evidence>